<dbReference type="Pfam" id="PF04386">
    <property type="entry name" value="SspB"/>
    <property type="match status" value="1"/>
</dbReference>
<dbReference type="AlphaFoldDB" id="A0A3E1NUJ6"/>
<dbReference type="InterPro" id="IPR000157">
    <property type="entry name" value="TIR_dom"/>
</dbReference>
<dbReference type="Proteomes" id="UP000261174">
    <property type="component" value="Unassembled WGS sequence"/>
</dbReference>
<dbReference type="RefSeq" id="WP_116856731.1">
    <property type="nucleotide sequence ID" value="NZ_QTJV01000013.1"/>
</dbReference>
<accession>A0A3E1NUJ6</accession>
<gene>
    <name evidence="2" type="ORF">DXN04_28075</name>
</gene>
<proteinExistence type="predicted"/>
<dbReference type="PROSITE" id="PS50104">
    <property type="entry name" value="TIR"/>
    <property type="match status" value="1"/>
</dbReference>
<dbReference type="GO" id="GO:0007165">
    <property type="term" value="P:signal transduction"/>
    <property type="evidence" value="ECO:0007669"/>
    <property type="project" value="InterPro"/>
</dbReference>
<dbReference type="InterPro" id="IPR036760">
    <property type="entry name" value="SspB-like_sf"/>
</dbReference>
<dbReference type="SUPFAM" id="SSF101738">
    <property type="entry name" value="SspB-like"/>
    <property type="match status" value="1"/>
</dbReference>
<dbReference type="InterPro" id="IPR007481">
    <property type="entry name" value="SspB"/>
</dbReference>
<dbReference type="InterPro" id="IPR035897">
    <property type="entry name" value="Toll_tir_struct_dom_sf"/>
</dbReference>
<protein>
    <submittedName>
        <fullName evidence="2">TIR domain-containing protein</fullName>
    </submittedName>
</protein>
<name>A0A3E1NUJ6_9BACT</name>
<evidence type="ECO:0000313" key="3">
    <source>
        <dbReference type="Proteomes" id="UP000261174"/>
    </source>
</evidence>
<evidence type="ECO:0000313" key="2">
    <source>
        <dbReference type="EMBL" id="RFM31576.1"/>
    </source>
</evidence>
<dbReference type="Gene3D" id="3.40.50.10140">
    <property type="entry name" value="Toll/interleukin-1 receptor homology (TIR) domain"/>
    <property type="match status" value="1"/>
</dbReference>
<keyword evidence="3" id="KW-1185">Reference proteome</keyword>
<dbReference type="OrthoDB" id="883741at2"/>
<evidence type="ECO:0000259" key="1">
    <source>
        <dbReference type="PROSITE" id="PS50104"/>
    </source>
</evidence>
<feature type="domain" description="TIR" evidence="1">
    <location>
        <begin position="3"/>
        <end position="173"/>
    </location>
</feature>
<comment type="caution">
    <text evidence="2">The sequence shown here is derived from an EMBL/GenBank/DDBJ whole genome shotgun (WGS) entry which is preliminary data.</text>
</comment>
<sequence length="267" mass="31258">MANSNKVFLSYAREDHRIAERIYLDLRRAEINVWMDTKCLLPGQDWKREVKKSIKESAYFIALISSKSINKRGYVQSEMKEALNVATEIPSGQIFIIPVRLENVTPIDDELLHLNWVDLYQSYNKGIGRILSVLANLQKEQLQFLDPVVPVGFRAPIDYEPFVNYAEFVREILSRYPDAGHFIDKKHALYITYETTTHETSIPEHLITQYPDKMTIVLQHQFRNLMVNDKWMVIDLWFNQVKETLRISYDSIVELASTIGFRVTREV</sequence>
<dbReference type="Gene3D" id="2.30.30.220">
    <property type="entry name" value="SspB-like"/>
    <property type="match status" value="1"/>
</dbReference>
<organism evidence="2 3">
    <name type="scientific">Chitinophaga silvisoli</name>
    <dbReference type="NCBI Taxonomy" id="2291814"/>
    <lineage>
        <taxon>Bacteria</taxon>
        <taxon>Pseudomonadati</taxon>
        <taxon>Bacteroidota</taxon>
        <taxon>Chitinophagia</taxon>
        <taxon>Chitinophagales</taxon>
        <taxon>Chitinophagaceae</taxon>
        <taxon>Chitinophaga</taxon>
    </lineage>
</organism>
<dbReference type="SUPFAM" id="SSF52200">
    <property type="entry name" value="Toll/Interleukin receptor TIR domain"/>
    <property type="match status" value="1"/>
</dbReference>
<dbReference type="Pfam" id="PF13676">
    <property type="entry name" value="TIR_2"/>
    <property type="match status" value="1"/>
</dbReference>
<dbReference type="EMBL" id="QTJV01000013">
    <property type="protein sequence ID" value="RFM31576.1"/>
    <property type="molecule type" value="Genomic_DNA"/>
</dbReference>
<dbReference type="SMART" id="SM00255">
    <property type="entry name" value="TIR"/>
    <property type="match status" value="1"/>
</dbReference>
<reference evidence="2 3" key="1">
    <citation type="submission" date="2018-08" db="EMBL/GenBank/DDBJ databases">
        <title>Chitinophaga sp. K20C18050901, a novel bacterium isolated from forest soil.</title>
        <authorList>
            <person name="Wang C."/>
        </authorList>
    </citation>
    <scope>NUCLEOTIDE SEQUENCE [LARGE SCALE GENOMIC DNA]</scope>
    <source>
        <strain evidence="2 3">K20C18050901</strain>
    </source>
</reference>